<keyword evidence="3" id="KW-0732">Signal</keyword>
<keyword evidence="2" id="KW-0472">Membrane</keyword>
<feature type="transmembrane region" description="Helical" evidence="2">
    <location>
        <begin position="40"/>
        <end position="65"/>
    </location>
</feature>
<keyword evidence="2" id="KW-1133">Transmembrane helix</keyword>
<sequence length="179" mass="20270">MNNWYWIVPAGFALFLCLYGTIVALDSCDYYYNYTDYLCYGAYIPAMVFVAVCFIISVTYGLFVVMNERKNRRRQNPVATDLEAINTVDNPVVTDLEPVNTVDNPVVTDLEPINTVDNVNEKDANEEELKKRIRLIRLKKEIAELEGDIENKGANTNLKYESTPNTVANTAPKQSEKPG</sequence>
<comment type="caution">
    <text evidence="4">The sequence shown here is derived from an EMBL/GenBank/DDBJ whole genome shotgun (WGS) entry which is preliminary data.</text>
</comment>
<keyword evidence="2" id="KW-0812">Transmembrane</keyword>
<evidence type="ECO:0000256" key="1">
    <source>
        <dbReference type="SAM" id="MobiDB-lite"/>
    </source>
</evidence>
<evidence type="ECO:0000256" key="3">
    <source>
        <dbReference type="SAM" id="SignalP"/>
    </source>
</evidence>
<organism evidence="4 5">
    <name type="scientific">Cetraspora pellucida</name>
    <dbReference type="NCBI Taxonomy" id="1433469"/>
    <lineage>
        <taxon>Eukaryota</taxon>
        <taxon>Fungi</taxon>
        <taxon>Fungi incertae sedis</taxon>
        <taxon>Mucoromycota</taxon>
        <taxon>Glomeromycotina</taxon>
        <taxon>Glomeromycetes</taxon>
        <taxon>Diversisporales</taxon>
        <taxon>Gigasporaceae</taxon>
        <taxon>Cetraspora</taxon>
    </lineage>
</organism>
<name>A0A9N9BGE4_9GLOM</name>
<feature type="signal peptide" evidence="3">
    <location>
        <begin position="1"/>
        <end position="24"/>
    </location>
</feature>
<dbReference type="Proteomes" id="UP000789759">
    <property type="component" value="Unassembled WGS sequence"/>
</dbReference>
<keyword evidence="5" id="KW-1185">Reference proteome</keyword>
<dbReference type="AlphaFoldDB" id="A0A9N9BGE4"/>
<gene>
    <name evidence="4" type="ORF">CPELLU_LOCUS5286</name>
</gene>
<protein>
    <submittedName>
        <fullName evidence="4">8983_t:CDS:1</fullName>
    </submittedName>
</protein>
<feature type="region of interest" description="Disordered" evidence="1">
    <location>
        <begin position="150"/>
        <end position="179"/>
    </location>
</feature>
<proteinExistence type="predicted"/>
<evidence type="ECO:0000256" key="2">
    <source>
        <dbReference type="SAM" id="Phobius"/>
    </source>
</evidence>
<feature type="compositionally biased region" description="Polar residues" evidence="1">
    <location>
        <begin position="153"/>
        <end position="173"/>
    </location>
</feature>
<feature type="chain" id="PRO_5040363670" evidence="3">
    <location>
        <begin position="25"/>
        <end position="179"/>
    </location>
</feature>
<reference evidence="4" key="1">
    <citation type="submission" date="2021-06" db="EMBL/GenBank/DDBJ databases">
        <authorList>
            <person name="Kallberg Y."/>
            <person name="Tangrot J."/>
            <person name="Rosling A."/>
        </authorList>
    </citation>
    <scope>NUCLEOTIDE SEQUENCE</scope>
    <source>
        <strain evidence="4">FL966</strain>
    </source>
</reference>
<evidence type="ECO:0000313" key="4">
    <source>
        <dbReference type="EMBL" id="CAG8562887.1"/>
    </source>
</evidence>
<evidence type="ECO:0000313" key="5">
    <source>
        <dbReference type="Proteomes" id="UP000789759"/>
    </source>
</evidence>
<accession>A0A9N9BGE4</accession>
<dbReference type="EMBL" id="CAJVQA010002990">
    <property type="protein sequence ID" value="CAG8562887.1"/>
    <property type="molecule type" value="Genomic_DNA"/>
</dbReference>